<name>A0A9P8XZL2_9PEZI</name>
<protein>
    <submittedName>
        <fullName evidence="5">Zinc-binding domain-containing protein</fullName>
    </submittedName>
</protein>
<keyword evidence="3" id="KW-0862">Zinc</keyword>
<comment type="caution">
    <text evidence="5">The sequence shown here is derived from an EMBL/GenBank/DDBJ whole genome shotgun (WGS) entry which is preliminary data.</text>
</comment>
<dbReference type="Pfam" id="PF13695">
    <property type="entry name" value="Zn_ribbon_3CxxC"/>
    <property type="match status" value="1"/>
</dbReference>
<gene>
    <name evidence="5" type="ORF">B0I36DRAFT_352458</name>
</gene>
<dbReference type="GO" id="GO:0008270">
    <property type="term" value="F:zinc ion binding"/>
    <property type="evidence" value="ECO:0007669"/>
    <property type="project" value="UniProtKB-KW"/>
</dbReference>
<evidence type="ECO:0000256" key="2">
    <source>
        <dbReference type="ARBA" id="ARBA00022771"/>
    </source>
</evidence>
<reference evidence="5" key="1">
    <citation type="journal article" date="2021" name="Nat. Commun.">
        <title>Genetic determinants of endophytism in the Arabidopsis root mycobiome.</title>
        <authorList>
            <person name="Mesny F."/>
            <person name="Miyauchi S."/>
            <person name="Thiergart T."/>
            <person name="Pickel B."/>
            <person name="Atanasova L."/>
            <person name="Karlsson M."/>
            <person name="Huettel B."/>
            <person name="Barry K.W."/>
            <person name="Haridas S."/>
            <person name="Chen C."/>
            <person name="Bauer D."/>
            <person name="Andreopoulos W."/>
            <person name="Pangilinan J."/>
            <person name="LaButti K."/>
            <person name="Riley R."/>
            <person name="Lipzen A."/>
            <person name="Clum A."/>
            <person name="Drula E."/>
            <person name="Henrissat B."/>
            <person name="Kohler A."/>
            <person name="Grigoriev I.V."/>
            <person name="Martin F.M."/>
            <person name="Hacquard S."/>
        </authorList>
    </citation>
    <scope>NUCLEOTIDE SEQUENCE</scope>
    <source>
        <strain evidence="5">MPI-CAGE-CH-0230</strain>
    </source>
</reference>
<dbReference type="RefSeq" id="XP_046009842.1">
    <property type="nucleotide sequence ID" value="XM_046157110.1"/>
</dbReference>
<keyword evidence="6" id="KW-1185">Reference proteome</keyword>
<proteinExistence type="predicted"/>
<dbReference type="AlphaFoldDB" id="A0A9P8XZL2"/>
<feature type="domain" description="3CxxC-type" evidence="4">
    <location>
        <begin position="58"/>
        <end position="158"/>
    </location>
</feature>
<dbReference type="GeneID" id="70186656"/>
<dbReference type="EMBL" id="JAGTJQ010000008">
    <property type="protein sequence ID" value="KAH7026625.1"/>
    <property type="molecule type" value="Genomic_DNA"/>
</dbReference>
<evidence type="ECO:0000313" key="6">
    <source>
        <dbReference type="Proteomes" id="UP000756346"/>
    </source>
</evidence>
<organism evidence="5 6">
    <name type="scientific">Microdochium trichocladiopsis</name>
    <dbReference type="NCBI Taxonomy" id="1682393"/>
    <lineage>
        <taxon>Eukaryota</taxon>
        <taxon>Fungi</taxon>
        <taxon>Dikarya</taxon>
        <taxon>Ascomycota</taxon>
        <taxon>Pezizomycotina</taxon>
        <taxon>Sordariomycetes</taxon>
        <taxon>Xylariomycetidae</taxon>
        <taxon>Xylariales</taxon>
        <taxon>Microdochiaceae</taxon>
        <taxon>Microdochium</taxon>
    </lineage>
</organism>
<dbReference type="InterPro" id="IPR027377">
    <property type="entry name" value="ZAR1/RTP1-5-like_Znf-3CxxC"/>
</dbReference>
<dbReference type="OrthoDB" id="8121437at2759"/>
<evidence type="ECO:0000256" key="3">
    <source>
        <dbReference type="ARBA" id="ARBA00022833"/>
    </source>
</evidence>
<evidence type="ECO:0000313" key="5">
    <source>
        <dbReference type="EMBL" id="KAH7026625.1"/>
    </source>
</evidence>
<accession>A0A9P8XZL2</accession>
<dbReference type="Proteomes" id="UP000756346">
    <property type="component" value="Unassembled WGS sequence"/>
</dbReference>
<evidence type="ECO:0000259" key="4">
    <source>
        <dbReference type="SMART" id="SM01328"/>
    </source>
</evidence>
<evidence type="ECO:0000256" key="1">
    <source>
        <dbReference type="ARBA" id="ARBA00022723"/>
    </source>
</evidence>
<dbReference type="SMART" id="SM01328">
    <property type="entry name" value="zf-3CxxC"/>
    <property type="match status" value="1"/>
</dbReference>
<keyword evidence="2" id="KW-0863">Zinc-finger</keyword>
<sequence length="180" mass="20491">MARRRSSKKSNYNYRPIYTFPELHERVCSAVEDDDVEPHWVDRDDDNARDHENEYSTNVMGTFRCENGSCSNDSWGSKKVAIVIRGYEDDGYNAEVFNQRCKACNQLGVLTLHENSYVERVAYRVKKWAGVTVEQPHYGQPGEGPPHERDLCEGCKAGYCLSGGVDDLSFAQMSLGRRHS</sequence>
<keyword evidence="1" id="KW-0479">Metal-binding</keyword>